<dbReference type="GO" id="GO:0009295">
    <property type="term" value="C:nucleoid"/>
    <property type="evidence" value="ECO:0007669"/>
    <property type="project" value="InterPro"/>
</dbReference>
<gene>
    <name evidence="1" type="ORF">OCK74_16690</name>
</gene>
<evidence type="ECO:0000313" key="1">
    <source>
        <dbReference type="EMBL" id="MCU7550758.1"/>
    </source>
</evidence>
<keyword evidence="2" id="KW-1185">Reference proteome</keyword>
<dbReference type="EMBL" id="JAOTIF010000015">
    <property type="protein sequence ID" value="MCU7550758.1"/>
    <property type="molecule type" value="Genomic_DNA"/>
</dbReference>
<evidence type="ECO:0000313" key="2">
    <source>
        <dbReference type="Proteomes" id="UP001155483"/>
    </source>
</evidence>
<dbReference type="RefSeq" id="WP_279298197.1">
    <property type="nucleotide sequence ID" value="NZ_JAOTIF010000015.1"/>
</dbReference>
<dbReference type="InterPro" id="IPR007358">
    <property type="entry name" value="Nucleoid_associated_NdpA"/>
</dbReference>
<sequence length="348" mass="40895">MELNLKAAFLKKLMVHYVGSKNNLDPLLLSEEALKLDEETIQITGESFLNKFKDAVEYFSFHHPSSLEFNEVYSYASSLYQDKSRFEELSVKIARHLYESSTHPKVKGGELYVALFEELPVEGRFYTALGLFKTENKSLFLDARHANSEFSLEIKEGVELNKIDKGCLIIFTKMDEGFDVLIFDNQNRGEEAQYWKEGFLGLTPQKNEFHHTNQILTLTKQYITGQMEEEFSLEKKEQIDLLNRSIDYFKNKESFDINEFQTEIFQKDEMIESFRNFGSRFVEQNDYDIAASFEIDPQAVKKQQRIYKSILKLDKNFHIYIHGNTDLIEKGIDLDGRKYYKIYYQEES</sequence>
<protein>
    <submittedName>
        <fullName evidence="1">Nucleoid-associated protein</fullName>
    </submittedName>
</protein>
<proteinExistence type="predicted"/>
<name>A0A9X2Y0E2_9BACT</name>
<comment type="caution">
    <text evidence="1">The sequence shown here is derived from an EMBL/GenBank/DDBJ whole genome shotgun (WGS) entry which is preliminary data.</text>
</comment>
<reference evidence="1" key="1">
    <citation type="submission" date="2022-09" db="EMBL/GenBank/DDBJ databases">
        <authorList>
            <person name="Yuan C."/>
            <person name="Ke Z."/>
        </authorList>
    </citation>
    <scope>NUCLEOTIDE SEQUENCE</scope>
    <source>
        <strain evidence="1">LB-8</strain>
    </source>
</reference>
<dbReference type="AlphaFoldDB" id="A0A9X2Y0E2"/>
<accession>A0A9X2Y0E2</accession>
<dbReference type="Proteomes" id="UP001155483">
    <property type="component" value="Unassembled WGS sequence"/>
</dbReference>
<reference evidence="1" key="2">
    <citation type="submission" date="2023-04" db="EMBL/GenBank/DDBJ databases">
        <title>Paracnuella aquatica gen. nov., sp. nov., a member of the family Chitinophagaceae isolated from a hot spring.</title>
        <authorList>
            <person name="Wang C."/>
        </authorList>
    </citation>
    <scope>NUCLEOTIDE SEQUENCE</scope>
    <source>
        <strain evidence="1">LB-8</strain>
    </source>
</reference>
<organism evidence="1 2">
    <name type="scientific">Paraflavisolibacter caeni</name>
    <dbReference type="NCBI Taxonomy" id="2982496"/>
    <lineage>
        <taxon>Bacteria</taxon>
        <taxon>Pseudomonadati</taxon>
        <taxon>Bacteroidota</taxon>
        <taxon>Chitinophagia</taxon>
        <taxon>Chitinophagales</taxon>
        <taxon>Chitinophagaceae</taxon>
        <taxon>Paraflavisolibacter</taxon>
    </lineage>
</organism>
<dbReference type="Pfam" id="PF04245">
    <property type="entry name" value="NA37"/>
    <property type="match status" value="1"/>
</dbReference>